<evidence type="ECO:0000313" key="2">
    <source>
        <dbReference type="EMBL" id="EMS58438.1"/>
    </source>
</evidence>
<dbReference type="InterPro" id="IPR055357">
    <property type="entry name" value="LRR_At1g61320_AtMIF1"/>
</dbReference>
<name>M7Z5L6_TRIUA</name>
<dbReference type="EMBL" id="KD132793">
    <property type="protein sequence ID" value="EMS58438.1"/>
    <property type="molecule type" value="Genomic_DNA"/>
</dbReference>
<dbReference type="PANTHER" id="PTHR34145">
    <property type="entry name" value="OS02G0105600 PROTEIN"/>
    <property type="match status" value="1"/>
</dbReference>
<organism evidence="2">
    <name type="scientific">Triticum urartu</name>
    <name type="common">Red wild einkorn</name>
    <name type="synonym">Crithodium urartu</name>
    <dbReference type="NCBI Taxonomy" id="4572"/>
    <lineage>
        <taxon>Eukaryota</taxon>
        <taxon>Viridiplantae</taxon>
        <taxon>Streptophyta</taxon>
        <taxon>Embryophyta</taxon>
        <taxon>Tracheophyta</taxon>
        <taxon>Spermatophyta</taxon>
        <taxon>Magnoliopsida</taxon>
        <taxon>Liliopsida</taxon>
        <taxon>Poales</taxon>
        <taxon>Poaceae</taxon>
        <taxon>BOP clade</taxon>
        <taxon>Pooideae</taxon>
        <taxon>Triticodae</taxon>
        <taxon>Triticeae</taxon>
        <taxon>Triticinae</taxon>
        <taxon>Triticum</taxon>
    </lineage>
</organism>
<dbReference type="STRING" id="4572.M7Z5L6"/>
<proteinExistence type="predicted"/>
<dbReference type="InterPro" id="IPR053772">
    <property type="entry name" value="At1g61320/At1g61330-like"/>
</dbReference>
<evidence type="ECO:0000259" key="1">
    <source>
        <dbReference type="Pfam" id="PF23622"/>
    </source>
</evidence>
<accession>M7Z5L6</accession>
<reference evidence="2" key="1">
    <citation type="journal article" date="2013" name="Nature">
        <title>Draft genome of the wheat A-genome progenitor Triticum urartu.</title>
        <authorList>
            <person name="Ling H.Q."/>
            <person name="Zhao S."/>
            <person name="Liu D."/>
            <person name="Wang J."/>
            <person name="Sun H."/>
            <person name="Zhang C."/>
            <person name="Fan H."/>
            <person name="Li D."/>
            <person name="Dong L."/>
            <person name="Tao Y."/>
            <person name="Gao C."/>
            <person name="Wu H."/>
            <person name="Li Y."/>
            <person name="Cui Y."/>
            <person name="Guo X."/>
            <person name="Zheng S."/>
            <person name="Wang B."/>
            <person name="Yu K."/>
            <person name="Liang Q."/>
            <person name="Yang W."/>
            <person name="Lou X."/>
            <person name="Chen J."/>
            <person name="Feng M."/>
            <person name="Jian J."/>
            <person name="Zhang X."/>
            <person name="Luo G."/>
            <person name="Jiang Y."/>
            <person name="Liu J."/>
            <person name="Wang Z."/>
            <person name="Sha Y."/>
            <person name="Zhang B."/>
            <person name="Wu H."/>
            <person name="Tang D."/>
            <person name="Shen Q."/>
            <person name="Xue P."/>
            <person name="Zou S."/>
            <person name="Wang X."/>
            <person name="Liu X."/>
            <person name="Wang F."/>
            <person name="Yang Y."/>
            <person name="An X."/>
            <person name="Dong Z."/>
            <person name="Zhang K."/>
            <person name="Zhang X."/>
            <person name="Luo M.C."/>
            <person name="Dvorak J."/>
            <person name="Tong Y."/>
            <person name="Wang J."/>
            <person name="Yang H."/>
            <person name="Li Z."/>
            <person name="Wang D."/>
            <person name="Zhang A."/>
            <person name="Wang J."/>
        </authorList>
    </citation>
    <scope>NUCLEOTIDE SEQUENCE</scope>
</reference>
<dbReference type="AlphaFoldDB" id="M7Z5L6"/>
<gene>
    <name evidence="2" type="ORF">TRIUR3_17442</name>
</gene>
<dbReference type="PANTHER" id="PTHR34145:SF14">
    <property type="entry name" value="EXPRESSED PROTEIN"/>
    <property type="match status" value="1"/>
</dbReference>
<dbReference type="Pfam" id="PF23622">
    <property type="entry name" value="LRR_At1g61320_AtMIF1"/>
    <property type="match status" value="1"/>
</dbReference>
<sequence>MAHPGPDVGLAASHAESKVSPCRQADGSPSAEVMGPEVSLPEDIIWKIHALMPIQDAARVACLSHDFLHSWRCYPKLIFDMRALGTQTRDFINIVDHIMRNHPGVGVKTFKLQTRDEFTVHPSYLDRWLQVAITPGITEFMLGLPINSKLKYNFPGSLLSPEAAHSIQYFHITSCAFHSVGKVGRLSGLKTLCLHDVGITGEELYLLLSNSFLLEHLDLESCYDIHCLKIPHFLSKLNILAPNLSTFNYDGPLIHISLGSSLQVKKMQMTCAIMPNLLHYASAKLSSIAPNVQTLFLHSLYETVNTPMVLGKFLHLKYLEIKLFMPTRSPGYDFCSLVSFLDASPTLRTFVLCVEAPTMEGGLIPGVNMCEDFSLASCVPKHRHRKLKSVIITGFCPWKTMIELTRCILDYATSLKHLTLDTTLGYRRRRLGNCFPLGRDTIMEARKAIAAIRTYIEGKVPSKITFKPTWQCASAHIIYVIGESENTHGTLRLSFVMCDYDYPRVMCWLFKGSLVVEGNRDWSCHAWCSKGQLGSHPDTPGLGPPWILPGQCLVRVLHSCYNCWPGWLFICKEVNIQQNRTCILERIPGGEKFLYRACKDKKPMGKVEQGCRVAWPWMNAELLAQPRRLLVAAESLQCLWSLSLAAVDVYALLVKRSFRTPRATTIYSTGDWVMLLDYDEPTNYEEAMMSPDSAKWLEAMKYEMRSMYENKVWTFIDLPIDRRAIEIKWIFKRKTNADSSVTIYKARIFAKRFSTSSRC</sequence>
<protein>
    <recommendedName>
        <fullName evidence="1">At1g61320/AtMIF1 LRR domain-containing protein</fullName>
    </recommendedName>
</protein>
<dbReference type="eggNOG" id="KOG0017">
    <property type="taxonomic scope" value="Eukaryota"/>
</dbReference>
<dbReference type="SUPFAM" id="SSF52058">
    <property type="entry name" value="L domain-like"/>
    <property type="match status" value="1"/>
</dbReference>
<feature type="domain" description="At1g61320/AtMIF1 LRR" evidence="1">
    <location>
        <begin position="98"/>
        <end position="472"/>
    </location>
</feature>